<gene>
    <name evidence="3" type="ORF">ENQ76_02485</name>
</gene>
<dbReference type="PANTHER" id="PTHR34819:SF3">
    <property type="entry name" value="CELL SURFACE PROTEIN"/>
    <property type="match status" value="1"/>
</dbReference>
<feature type="compositionally biased region" description="Basic and acidic residues" evidence="1">
    <location>
        <begin position="139"/>
        <end position="156"/>
    </location>
</feature>
<accession>A0A7C2JXT3</accession>
<evidence type="ECO:0000259" key="2">
    <source>
        <dbReference type="Pfam" id="PF01345"/>
    </source>
</evidence>
<proteinExistence type="predicted"/>
<dbReference type="Pfam" id="PF01345">
    <property type="entry name" value="DUF11"/>
    <property type="match status" value="3"/>
</dbReference>
<dbReference type="PANTHER" id="PTHR34819">
    <property type="entry name" value="LARGE CYSTEINE-RICH PERIPLASMIC PROTEIN OMCB"/>
    <property type="match status" value="1"/>
</dbReference>
<feature type="region of interest" description="Disordered" evidence="1">
    <location>
        <begin position="58"/>
        <end position="201"/>
    </location>
</feature>
<dbReference type="InterPro" id="IPR001434">
    <property type="entry name" value="OmcB-like_DUF11"/>
</dbReference>
<feature type="compositionally biased region" description="Low complexity" evidence="1">
    <location>
        <begin position="102"/>
        <end position="113"/>
    </location>
</feature>
<feature type="domain" description="DUF11" evidence="2">
    <location>
        <begin position="208"/>
        <end position="297"/>
    </location>
</feature>
<protein>
    <submittedName>
        <fullName evidence="3">DUF11 domain-containing protein</fullName>
    </submittedName>
</protein>
<reference evidence="3" key="1">
    <citation type="journal article" date="2020" name="mSystems">
        <title>Genome- and Community-Level Interaction Insights into Carbon Utilization and Element Cycling Functions of Hydrothermarchaeota in Hydrothermal Sediment.</title>
        <authorList>
            <person name="Zhou Z."/>
            <person name="Liu Y."/>
            <person name="Xu W."/>
            <person name="Pan J."/>
            <person name="Luo Z.H."/>
            <person name="Li M."/>
        </authorList>
    </citation>
    <scope>NUCLEOTIDE SEQUENCE [LARGE SCALE GENOMIC DNA]</scope>
    <source>
        <strain evidence="3">SpSt-339</strain>
    </source>
</reference>
<dbReference type="InterPro" id="IPR013783">
    <property type="entry name" value="Ig-like_fold"/>
</dbReference>
<feature type="compositionally biased region" description="Polar residues" evidence="1">
    <location>
        <begin position="163"/>
        <end position="172"/>
    </location>
</feature>
<feature type="domain" description="DUF11" evidence="2">
    <location>
        <begin position="545"/>
        <end position="638"/>
    </location>
</feature>
<evidence type="ECO:0000313" key="3">
    <source>
        <dbReference type="EMBL" id="HEN14322.1"/>
    </source>
</evidence>
<dbReference type="Gene3D" id="2.60.40.10">
    <property type="entry name" value="Immunoglobulins"/>
    <property type="match status" value="2"/>
</dbReference>
<comment type="caution">
    <text evidence="3">The sequence shown here is derived from an EMBL/GenBank/DDBJ whole genome shotgun (WGS) entry which is preliminary data.</text>
</comment>
<feature type="domain" description="DUF11" evidence="2">
    <location>
        <begin position="432"/>
        <end position="515"/>
    </location>
</feature>
<dbReference type="NCBIfam" id="TIGR01451">
    <property type="entry name" value="B_ant_repeat"/>
    <property type="match status" value="1"/>
</dbReference>
<evidence type="ECO:0000256" key="1">
    <source>
        <dbReference type="SAM" id="MobiDB-lite"/>
    </source>
</evidence>
<organism evidence="3">
    <name type="scientific">Schlesneria paludicola</name>
    <dbReference type="NCBI Taxonomy" id="360056"/>
    <lineage>
        <taxon>Bacteria</taxon>
        <taxon>Pseudomonadati</taxon>
        <taxon>Planctomycetota</taxon>
        <taxon>Planctomycetia</taxon>
        <taxon>Planctomycetales</taxon>
        <taxon>Planctomycetaceae</taxon>
        <taxon>Schlesneria</taxon>
    </lineage>
</organism>
<sequence length="654" mass="69207">MPCSAGRTRRFTLAPPIPPRRPVARSSGWKPKKELNMRRGTWILAMSGAMALNAGGAFAAEPDTDPAFAQVGVPTRYSRSATPPKPPTTSSTKNFYDELFGDDPLAAELPAAETPSKGTPPQTPVTTTRPASAPPTKRIPLDDPSKTPAPESDRVMHAAHSQAPGQPNQSFIQPVRATGTESASKATPRAASPRAGDQTHSTPSVIVDWVKQSDINVGQECQIDLVARNTGNAPASQVTLEATFPSSVRLTSAEPKPTASGDKLTWTFDSLPVGGEKRIAIKLIPSRRGDLGTSAEVRFSSQSGTVFKVEEPLLKIAVKGPREVLLGDPASQLITVSNPGTGTANNVKLEAVLSEGLEHPRGNRLTIEIGSISPGDSQTVRIGLSAVKGGEQSMQIAATSSSEASSVAVEKIQVIAPSLKVAVDGPGLRYKGRSATYVTSVTNDGTVANNNVRVTQHLPEGFQFVSADRGGKYDAAQRTIHWFLGRMEGGQTSQVSCELVANSLGDFGHQVVVVSDAGVRSEAKTDTTVKGVASLGTEIVDLDDPVEVGAETAWEVRVRNDGSKAATNIALICELPDEVELLSARGPTQAVAENRQVIYKALPQLAPGQQAIFRVHVKGAVEGTHRLRAKVTSDALEEPLLMEEATKFYADTKK</sequence>
<dbReference type="AlphaFoldDB" id="A0A7C2JXT3"/>
<name>A0A7C2JXT3_9PLAN</name>
<dbReference type="InterPro" id="IPR051172">
    <property type="entry name" value="Chlamydia_OmcB"/>
</dbReference>
<feature type="region of interest" description="Disordered" evidence="1">
    <location>
        <begin position="1"/>
        <end position="35"/>
    </location>
</feature>
<dbReference type="InterPro" id="IPR047589">
    <property type="entry name" value="DUF11_rpt"/>
</dbReference>
<dbReference type="EMBL" id="DSOK01000077">
    <property type="protein sequence ID" value="HEN14322.1"/>
    <property type="molecule type" value="Genomic_DNA"/>
</dbReference>